<feature type="domain" description="HTH tetR-type" evidence="3">
    <location>
        <begin position="1"/>
        <end position="56"/>
    </location>
</feature>
<reference evidence="4 5" key="2">
    <citation type="submission" date="2020-03" db="EMBL/GenBank/DDBJ databases">
        <authorList>
            <person name="Ichikawa N."/>
            <person name="Kimura A."/>
            <person name="Kitahashi Y."/>
            <person name="Uohara A."/>
        </authorList>
    </citation>
    <scope>NUCLEOTIDE SEQUENCE [LARGE SCALE GENOMIC DNA]</scope>
    <source>
        <strain evidence="4 5">NBRC 108638</strain>
    </source>
</reference>
<feature type="DNA-binding region" description="H-T-H motif" evidence="2">
    <location>
        <begin position="19"/>
        <end position="38"/>
    </location>
</feature>
<dbReference type="Pfam" id="PF00440">
    <property type="entry name" value="TetR_N"/>
    <property type="match status" value="1"/>
</dbReference>
<keyword evidence="5" id="KW-1185">Reference proteome</keyword>
<keyword evidence="1 2" id="KW-0238">DNA-binding</keyword>
<dbReference type="RefSeq" id="WP_173078669.1">
    <property type="nucleotide sequence ID" value="NZ_BLPG01000001.1"/>
</dbReference>
<evidence type="ECO:0000313" key="4">
    <source>
        <dbReference type="EMBL" id="GFJ91630.1"/>
    </source>
</evidence>
<dbReference type="Proteomes" id="UP000482960">
    <property type="component" value="Unassembled WGS sequence"/>
</dbReference>
<evidence type="ECO:0000313" key="5">
    <source>
        <dbReference type="Proteomes" id="UP000482960"/>
    </source>
</evidence>
<evidence type="ECO:0000259" key="3">
    <source>
        <dbReference type="PROSITE" id="PS50977"/>
    </source>
</evidence>
<sequence length="98" mass="10480">MILDVARQEISEHGIDGVSIRSIARRVGVDPKLVRHYYGSREQLLREAVQVDMDPGSLPSGCCTAAGGGSAGTSPPSCWSTGTARARWSRTVPACPRR</sequence>
<dbReference type="AlphaFoldDB" id="A0A6V8L7W4"/>
<proteinExistence type="predicted"/>
<dbReference type="EMBL" id="BLPG01000001">
    <property type="protein sequence ID" value="GFJ91630.1"/>
    <property type="molecule type" value="Genomic_DNA"/>
</dbReference>
<organism evidence="4 5">
    <name type="scientific">Phytohabitans rumicis</name>
    <dbReference type="NCBI Taxonomy" id="1076125"/>
    <lineage>
        <taxon>Bacteria</taxon>
        <taxon>Bacillati</taxon>
        <taxon>Actinomycetota</taxon>
        <taxon>Actinomycetes</taxon>
        <taxon>Micromonosporales</taxon>
        <taxon>Micromonosporaceae</taxon>
    </lineage>
</organism>
<dbReference type="PRINTS" id="PR00455">
    <property type="entry name" value="HTHTETR"/>
</dbReference>
<dbReference type="InterPro" id="IPR001647">
    <property type="entry name" value="HTH_TetR"/>
</dbReference>
<protein>
    <recommendedName>
        <fullName evidence="3">HTH tetR-type domain-containing protein</fullName>
    </recommendedName>
</protein>
<comment type="caution">
    <text evidence="4">The sequence shown here is derived from an EMBL/GenBank/DDBJ whole genome shotgun (WGS) entry which is preliminary data.</text>
</comment>
<dbReference type="PROSITE" id="PS50977">
    <property type="entry name" value="HTH_TETR_2"/>
    <property type="match status" value="1"/>
</dbReference>
<dbReference type="Gene3D" id="1.10.357.10">
    <property type="entry name" value="Tetracycline Repressor, domain 2"/>
    <property type="match status" value="1"/>
</dbReference>
<accession>A0A6V8L7W4</accession>
<evidence type="ECO:0000256" key="2">
    <source>
        <dbReference type="PROSITE-ProRule" id="PRU00335"/>
    </source>
</evidence>
<dbReference type="InterPro" id="IPR009057">
    <property type="entry name" value="Homeodomain-like_sf"/>
</dbReference>
<name>A0A6V8L7W4_9ACTN</name>
<reference evidence="4 5" key="1">
    <citation type="submission" date="2020-03" db="EMBL/GenBank/DDBJ databases">
        <title>Whole genome shotgun sequence of Phytohabitans rumicis NBRC 108638.</title>
        <authorList>
            <person name="Komaki H."/>
            <person name="Tamura T."/>
        </authorList>
    </citation>
    <scope>NUCLEOTIDE SEQUENCE [LARGE SCALE GENOMIC DNA]</scope>
    <source>
        <strain evidence="4 5">NBRC 108638</strain>
    </source>
</reference>
<dbReference type="GO" id="GO:0003677">
    <property type="term" value="F:DNA binding"/>
    <property type="evidence" value="ECO:0007669"/>
    <property type="project" value="UniProtKB-UniRule"/>
</dbReference>
<gene>
    <name evidence="4" type="ORF">Prum_052720</name>
</gene>
<dbReference type="SUPFAM" id="SSF46689">
    <property type="entry name" value="Homeodomain-like"/>
    <property type="match status" value="1"/>
</dbReference>
<evidence type="ECO:0000256" key="1">
    <source>
        <dbReference type="ARBA" id="ARBA00023125"/>
    </source>
</evidence>